<comment type="caution">
    <text evidence="14">The sequence shown here is derived from an EMBL/GenBank/DDBJ whole genome shotgun (WGS) entry which is preliminary data.</text>
</comment>
<evidence type="ECO:0000256" key="7">
    <source>
        <dbReference type="ARBA" id="ARBA00022737"/>
    </source>
</evidence>
<evidence type="ECO:0000256" key="8">
    <source>
        <dbReference type="ARBA" id="ARBA00022982"/>
    </source>
</evidence>
<dbReference type="SUPFAM" id="SSF54862">
    <property type="entry name" value="4Fe-4S ferredoxins"/>
    <property type="match status" value="1"/>
</dbReference>
<evidence type="ECO:0000256" key="2">
    <source>
        <dbReference type="ARBA" id="ARBA00003532"/>
    </source>
</evidence>
<dbReference type="InterPro" id="IPR000813">
    <property type="entry name" value="7Fe_ferredoxin"/>
</dbReference>
<comment type="cofactor">
    <cofactor evidence="12">
        <name>[3Fe-4S] cluster</name>
        <dbReference type="ChEBI" id="CHEBI:21137"/>
    </cofactor>
    <text evidence="12">Binds 1 [3Fe-4S] cluster.</text>
</comment>
<keyword evidence="7" id="KW-0677">Repeat</keyword>
<dbReference type="RefSeq" id="WP_210000666.1">
    <property type="nucleotide sequence ID" value="NZ_BAAAJY010000001.1"/>
</dbReference>
<keyword evidence="8 12" id="KW-0249">Electron transport</keyword>
<dbReference type="NCBIfam" id="NF045480">
    <property type="entry name" value="FdxA_Actino"/>
    <property type="match status" value="1"/>
</dbReference>
<comment type="function">
    <text evidence="2 12">Ferredoxins are iron-sulfur proteins that transfer electrons in a wide variety of metabolic reactions.</text>
</comment>
<evidence type="ECO:0000256" key="10">
    <source>
        <dbReference type="ARBA" id="ARBA00023014"/>
    </source>
</evidence>
<keyword evidence="9 12" id="KW-0408">Iron</keyword>
<evidence type="ECO:0000313" key="14">
    <source>
        <dbReference type="EMBL" id="MBP2387977.1"/>
    </source>
</evidence>
<sequence>MAYVIALPCVDVLDRSCVDACPVDCIYEGERSLYIHPGGCIDCGACESVCPVEAIYFDEDLPEIWAGYAIANAEFFIEIGSPKGAAALGPLPFDAALVAALPLQEAAAHLT</sequence>
<dbReference type="Gene3D" id="3.30.70.20">
    <property type="match status" value="1"/>
</dbReference>
<keyword evidence="10 12" id="KW-0411">Iron-sulfur</keyword>
<organism evidence="14 15">
    <name type="scientific">Paeniglutamicibacter kerguelensis</name>
    <dbReference type="NCBI Taxonomy" id="254788"/>
    <lineage>
        <taxon>Bacteria</taxon>
        <taxon>Bacillati</taxon>
        <taxon>Actinomycetota</taxon>
        <taxon>Actinomycetes</taxon>
        <taxon>Micrococcales</taxon>
        <taxon>Micrococcaceae</taxon>
        <taxon>Paeniglutamicibacter</taxon>
    </lineage>
</organism>
<dbReference type="PROSITE" id="PS51379">
    <property type="entry name" value="4FE4S_FER_2"/>
    <property type="match status" value="1"/>
</dbReference>
<evidence type="ECO:0000313" key="15">
    <source>
        <dbReference type="Proteomes" id="UP001296993"/>
    </source>
</evidence>
<reference evidence="14 15" key="1">
    <citation type="submission" date="2021-03" db="EMBL/GenBank/DDBJ databases">
        <title>Sequencing the genomes of 1000 actinobacteria strains.</title>
        <authorList>
            <person name="Klenk H.-P."/>
        </authorList>
    </citation>
    <scope>NUCLEOTIDE SEQUENCE [LARGE SCALE GENOMIC DNA]</scope>
    <source>
        <strain evidence="14 15">DSM 15797</strain>
    </source>
</reference>
<evidence type="ECO:0000256" key="5">
    <source>
        <dbReference type="ARBA" id="ARBA00022485"/>
    </source>
</evidence>
<keyword evidence="5 12" id="KW-0004">4Fe-4S</keyword>
<keyword evidence="15" id="KW-1185">Reference proteome</keyword>
<dbReference type="InterPro" id="IPR017900">
    <property type="entry name" value="4Fe4S_Fe_S_CS"/>
</dbReference>
<dbReference type="Pfam" id="PF00037">
    <property type="entry name" value="Fer4"/>
    <property type="match status" value="1"/>
</dbReference>
<gene>
    <name evidence="14" type="ORF">JOF47_003488</name>
</gene>
<evidence type="ECO:0000259" key="13">
    <source>
        <dbReference type="PROSITE" id="PS51379"/>
    </source>
</evidence>
<evidence type="ECO:0000256" key="6">
    <source>
        <dbReference type="ARBA" id="ARBA00022723"/>
    </source>
</evidence>
<keyword evidence="6 12" id="KW-0479">Metal-binding</keyword>
<evidence type="ECO:0000256" key="12">
    <source>
        <dbReference type="RuleBase" id="RU365098"/>
    </source>
</evidence>
<evidence type="ECO:0000256" key="9">
    <source>
        <dbReference type="ARBA" id="ARBA00023004"/>
    </source>
</evidence>
<evidence type="ECO:0000256" key="3">
    <source>
        <dbReference type="ARBA" id="ARBA00013529"/>
    </source>
</evidence>
<keyword evidence="11 12" id="KW-0003">3Fe-4S</keyword>
<comment type="cofactor">
    <cofactor evidence="1 12">
        <name>[4Fe-4S] cluster</name>
        <dbReference type="ChEBI" id="CHEBI:49883"/>
    </cofactor>
</comment>
<dbReference type="InterPro" id="IPR054830">
    <property type="entry name" value="FdxA_Actino"/>
</dbReference>
<feature type="domain" description="4Fe-4S ferredoxin-type" evidence="13">
    <location>
        <begin position="31"/>
        <end position="60"/>
    </location>
</feature>
<evidence type="ECO:0000256" key="4">
    <source>
        <dbReference type="ARBA" id="ARBA00022448"/>
    </source>
</evidence>
<dbReference type="EMBL" id="JAGIOF010000001">
    <property type="protein sequence ID" value="MBP2387977.1"/>
    <property type="molecule type" value="Genomic_DNA"/>
</dbReference>
<dbReference type="InterPro" id="IPR050294">
    <property type="entry name" value="RnfB_subfamily"/>
</dbReference>
<dbReference type="InterPro" id="IPR017896">
    <property type="entry name" value="4Fe4S_Fe-S-bd"/>
</dbReference>
<dbReference type="PROSITE" id="PS00198">
    <property type="entry name" value="4FE4S_FER_1"/>
    <property type="match status" value="1"/>
</dbReference>
<protein>
    <recommendedName>
        <fullName evidence="3 12">Ferredoxin</fullName>
    </recommendedName>
</protein>
<dbReference type="Proteomes" id="UP001296993">
    <property type="component" value="Unassembled WGS sequence"/>
</dbReference>
<accession>A0ABS4XHP9</accession>
<keyword evidence="4 12" id="KW-0813">Transport</keyword>
<dbReference type="PANTHER" id="PTHR42859">
    <property type="entry name" value="OXIDOREDUCTASE"/>
    <property type="match status" value="1"/>
</dbReference>
<proteinExistence type="predicted"/>
<evidence type="ECO:0000256" key="11">
    <source>
        <dbReference type="ARBA" id="ARBA00023291"/>
    </source>
</evidence>
<evidence type="ECO:0000256" key="1">
    <source>
        <dbReference type="ARBA" id="ARBA00001966"/>
    </source>
</evidence>
<name>A0ABS4XHP9_9MICC</name>
<dbReference type="PANTHER" id="PTHR42859:SF2">
    <property type="entry name" value="FERREDOXIN"/>
    <property type="match status" value="1"/>
</dbReference>
<dbReference type="PRINTS" id="PR00354">
    <property type="entry name" value="7FE8SFRDOXIN"/>
</dbReference>